<feature type="region of interest" description="Disordered" evidence="3">
    <location>
        <begin position="49"/>
        <end position="75"/>
    </location>
</feature>
<evidence type="ECO:0000256" key="3">
    <source>
        <dbReference type="SAM" id="MobiDB-lite"/>
    </source>
</evidence>
<dbReference type="CDD" id="cd02205">
    <property type="entry name" value="CBS_pair_SF"/>
    <property type="match status" value="1"/>
</dbReference>
<keyword evidence="5" id="KW-1185">Reference proteome</keyword>
<evidence type="ECO:0000256" key="1">
    <source>
        <dbReference type="ARBA" id="ARBA00022737"/>
    </source>
</evidence>
<dbReference type="AlphaFoldDB" id="A0A2P6MSX7"/>
<dbReference type="PANTHER" id="PTHR13780">
    <property type="entry name" value="AMP-ACTIVATED PROTEIN KINASE, GAMMA REGULATORY SUBUNIT"/>
    <property type="match status" value="1"/>
</dbReference>
<evidence type="ECO:0008006" key="6">
    <source>
        <dbReference type="Google" id="ProtNLM"/>
    </source>
</evidence>
<keyword evidence="1" id="KW-0677">Repeat</keyword>
<proteinExistence type="predicted"/>
<comment type="caution">
    <text evidence="4">The sequence shown here is derived from an EMBL/GenBank/DDBJ whole genome shotgun (WGS) entry which is preliminary data.</text>
</comment>
<dbReference type="Proteomes" id="UP000241769">
    <property type="component" value="Unassembled WGS sequence"/>
</dbReference>
<dbReference type="InterPro" id="IPR050511">
    <property type="entry name" value="AMPK_gamma/SDS23_families"/>
</dbReference>
<sequence>MLQQMVAHRCVLQLPGCVTSSHSYHYHIKCPISLRIFFRFLGQNSEKQSQIRASNANQHQRHTTAATSTMSSNQAGSSLIAGESKSFNHSERWGNSTSYCKSPALKRSSLGFSGTIIKRSPRRFSSNALRRSGSLKRVKSGTSLHDIDLTDFLNHFPKQIVRSISESESLSDVVEKLAQWNQFTSTIQDENGRVSGIIDVMDLMSVCYNFLRTSSDMSAASFECTETFSSQQAKEFLTTHGSLLICLPTTAPLSDLISHLSQPEIKRVAVLREGCSVATSHEDIVAIITQAEVLRYLMDNPHLLSSDVKARNCLYSPPPLSQMSCETLRSLSTEAVNKYMTSCAFRAVWNKQITGGVNMQGTRLMDKFINWLTHIIAADIDTDGVEVNPEEGLLEVVKILLEQSTDTVIVTEGTFVMGHIRVSDIMRQLIEGMDELKREI</sequence>
<protein>
    <recommendedName>
        <fullName evidence="6">CBS domain-containing protein</fullName>
    </recommendedName>
</protein>
<keyword evidence="2" id="KW-0129">CBS domain</keyword>
<dbReference type="SUPFAM" id="SSF54631">
    <property type="entry name" value="CBS-domain pair"/>
    <property type="match status" value="2"/>
</dbReference>
<evidence type="ECO:0000313" key="4">
    <source>
        <dbReference type="EMBL" id="PRP74800.1"/>
    </source>
</evidence>
<dbReference type="Gene3D" id="3.10.580.10">
    <property type="entry name" value="CBS-domain"/>
    <property type="match status" value="1"/>
</dbReference>
<gene>
    <name evidence="4" type="ORF">PROFUN_06661</name>
</gene>
<dbReference type="EMBL" id="MDYQ01000441">
    <property type="protein sequence ID" value="PRP74800.1"/>
    <property type="molecule type" value="Genomic_DNA"/>
</dbReference>
<name>A0A2P6MSX7_9EUKA</name>
<dbReference type="InterPro" id="IPR046342">
    <property type="entry name" value="CBS_dom_sf"/>
</dbReference>
<accession>A0A2P6MSX7</accession>
<evidence type="ECO:0000313" key="5">
    <source>
        <dbReference type="Proteomes" id="UP000241769"/>
    </source>
</evidence>
<evidence type="ECO:0000256" key="2">
    <source>
        <dbReference type="ARBA" id="ARBA00023122"/>
    </source>
</evidence>
<organism evidence="4 5">
    <name type="scientific">Planoprotostelium fungivorum</name>
    <dbReference type="NCBI Taxonomy" id="1890364"/>
    <lineage>
        <taxon>Eukaryota</taxon>
        <taxon>Amoebozoa</taxon>
        <taxon>Evosea</taxon>
        <taxon>Variosea</taxon>
        <taxon>Cavosteliida</taxon>
        <taxon>Cavosteliaceae</taxon>
        <taxon>Planoprotostelium</taxon>
    </lineage>
</organism>
<reference evidence="4 5" key="1">
    <citation type="journal article" date="2018" name="Genome Biol. Evol.">
        <title>Multiple Roots of Fruiting Body Formation in Amoebozoa.</title>
        <authorList>
            <person name="Hillmann F."/>
            <person name="Forbes G."/>
            <person name="Novohradska S."/>
            <person name="Ferling I."/>
            <person name="Riege K."/>
            <person name="Groth M."/>
            <person name="Westermann M."/>
            <person name="Marz M."/>
            <person name="Spaller T."/>
            <person name="Winckler T."/>
            <person name="Schaap P."/>
            <person name="Glockner G."/>
        </authorList>
    </citation>
    <scope>NUCLEOTIDE SEQUENCE [LARGE SCALE GENOMIC DNA]</scope>
    <source>
        <strain evidence="4 5">Jena</strain>
    </source>
</reference>
<dbReference type="InParanoid" id="A0A2P6MSX7"/>